<feature type="region of interest" description="Disordered" evidence="1">
    <location>
        <begin position="1"/>
        <end position="21"/>
    </location>
</feature>
<keyword evidence="3" id="KW-1185">Reference proteome</keyword>
<proteinExistence type="predicted"/>
<sequence length="182" mass="19481">MPGSRALPNASNTPTPGIPIKSHHSFGWSSNLILTRGRHPPHPVPSLALWDVVKSYETGYKHPILDQLATCRITTTPSNTPNGGSLLDEFIIERSGDNWEIVFNREYSNDIPPGSAIITGSTTFSGPSGGAYVVIKTTGATTLTADQTRDIMRAWAGQSFAGGGFVGVNNPSCTWKELGFSH</sequence>
<protein>
    <submittedName>
        <fullName evidence="2">Uncharacterized protein</fullName>
    </submittedName>
</protein>
<dbReference type="AlphaFoldDB" id="A0A4Y7SFX8"/>
<gene>
    <name evidence="2" type="ORF">FA13DRAFT_1779690</name>
</gene>
<accession>A0A4Y7SFX8</accession>
<dbReference type="Proteomes" id="UP000298030">
    <property type="component" value="Unassembled WGS sequence"/>
</dbReference>
<evidence type="ECO:0000313" key="2">
    <source>
        <dbReference type="EMBL" id="TEB20782.1"/>
    </source>
</evidence>
<reference evidence="2 3" key="1">
    <citation type="journal article" date="2019" name="Nat. Ecol. Evol.">
        <title>Megaphylogeny resolves global patterns of mushroom evolution.</title>
        <authorList>
            <person name="Varga T."/>
            <person name="Krizsan K."/>
            <person name="Foldi C."/>
            <person name="Dima B."/>
            <person name="Sanchez-Garcia M."/>
            <person name="Sanchez-Ramirez S."/>
            <person name="Szollosi G.J."/>
            <person name="Szarkandi J.G."/>
            <person name="Papp V."/>
            <person name="Albert L."/>
            <person name="Andreopoulos W."/>
            <person name="Angelini C."/>
            <person name="Antonin V."/>
            <person name="Barry K.W."/>
            <person name="Bougher N.L."/>
            <person name="Buchanan P."/>
            <person name="Buyck B."/>
            <person name="Bense V."/>
            <person name="Catcheside P."/>
            <person name="Chovatia M."/>
            <person name="Cooper J."/>
            <person name="Damon W."/>
            <person name="Desjardin D."/>
            <person name="Finy P."/>
            <person name="Geml J."/>
            <person name="Haridas S."/>
            <person name="Hughes K."/>
            <person name="Justo A."/>
            <person name="Karasinski D."/>
            <person name="Kautmanova I."/>
            <person name="Kiss B."/>
            <person name="Kocsube S."/>
            <person name="Kotiranta H."/>
            <person name="LaButti K.M."/>
            <person name="Lechner B.E."/>
            <person name="Liimatainen K."/>
            <person name="Lipzen A."/>
            <person name="Lukacs Z."/>
            <person name="Mihaltcheva S."/>
            <person name="Morgado L.N."/>
            <person name="Niskanen T."/>
            <person name="Noordeloos M.E."/>
            <person name="Ohm R.A."/>
            <person name="Ortiz-Santana B."/>
            <person name="Ovrebo C."/>
            <person name="Racz N."/>
            <person name="Riley R."/>
            <person name="Savchenko A."/>
            <person name="Shiryaev A."/>
            <person name="Soop K."/>
            <person name="Spirin V."/>
            <person name="Szebenyi C."/>
            <person name="Tomsovsky M."/>
            <person name="Tulloss R.E."/>
            <person name="Uehling J."/>
            <person name="Grigoriev I.V."/>
            <person name="Vagvolgyi C."/>
            <person name="Papp T."/>
            <person name="Martin F.M."/>
            <person name="Miettinen O."/>
            <person name="Hibbett D.S."/>
            <person name="Nagy L.G."/>
        </authorList>
    </citation>
    <scope>NUCLEOTIDE SEQUENCE [LARGE SCALE GENOMIC DNA]</scope>
    <source>
        <strain evidence="2 3">FP101781</strain>
    </source>
</reference>
<dbReference type="EMBL" id="QPFP01000132">
    <property type="protein sequence ID" value="TEB20782.1"/>
    <property type="molecule type" value="Genomic_DNA"/>
</dbReference>
<organism evidence="2 3">
    <name type="scientific">Coprinellus micaceus</name>
    <name type="common">Glistening ink-cap mushroom</name>
    <name type="synonym">Coprinus micaceus</name>
    <dbReference type="NCBI Taxonomy" id="71717"/>
    <lineage>
        <taxon>Eukaryota</taxon>
        <taxon>Fungi</taxon>
        <taxon>Dikarya</taxon>
        <taxon>Basidiomycota</taxon>
        <taxon>Agaricomycotina</taxon>
        <taxon>Agaricomycetes</taxon>
        <taxon>Agaricomycetidae</taxon>
        <taxon>Agaricales</taxon>
        <taxon>Agaricineae</taxon>
        <taxon>Psathyrellaceae</taxon>
        <taxon>Coprinellus</taxon>
    </lineage>
</organism>
<comment type="caution">
    <text evidence="2">The sequence shown here is derived from an EMBL/GenBank/DDBJ whole genome shotgun (WGS) entry which is preliminary data.</text>
</comment>
<name>A0A4Y7SFX8_COPMI</name>
<evidence type="ECO:0000313" key="3">
    <source>
        <dbReference type="Proteomes" id="UP000298030"/>
    </source>
</evidence>
<evidence type="ECO:0000256" key="1">
    <source>
        <dbReference type="SAM" id="MobiDB-lite"/>
    </source>
</evidence>